<feature type="transmembrane region" description="Helical" evidence="7">
    <location>
        <begin position="417"/>
        <end position="440"/>
    </location>
</feature>
<feature type="transmembrane region" description="Helical" evidence="7">
    <location>
        <begin position="34"/>
        <end position="53"/>
    </location>
</feature>
<feature type="region of interest" description="Disordered" evidence="6">
    <location>
        <begin position="1"/>
        <end position="26"/>
    </location>
</feature>
<feature type="transmembrane region" description="Helical" evidence="7">
    <location>
        <begin position="126"/>
        <end position="149"/>
    </location>
</feature>
<dbReference type="GO" id="GO:0012505">
    <property type="term" value="C:endomembrane system"/>
    <property type="evidence" value="ECO:0007669"/>
    <property type="project" value="UniProtKB-SubCell"/>
</dbReference>
<dbReference type="Proteomes" id="UP000549250">
    <property type="component" value="Unassembled WGS sequence"/>
</dbReference>
<feature type="transmembrane region" description="Helical" evidence="7">
    <location>
        <begin position="286"/>
        <end position="306"/>
    </location>
</feature>
<evidence type="ECO:0000256" key="1">
    <source>
        <dbReference type="ARBA" id="ARBA00004127"/>
    </source>
</evidence>
<dbReference type="PANTHER" id="PTHR23501">
    <property type="entry name" value="MAJOR FACILITATOR SUPERFAMILY"/>
    <property type="match status" value="1"/>
</dbReference>
<evidence type="ECO:0000256" key="2">
    <source>
        <dbReference type="ARBA" id="ARBA00022448"/>
    </source>
</evidence>
<dbReference type="GO" id="GO:0005886">
    <property type="term" value="C:plasma membrane"/>
    <property type="evidence" value="ECO:0007669"/>
    <property type="project" value="TreeGrafter"/>
</dbReference>
<keyword evidence="3 7" id="KW-0812">Transmembrane</keyword>
<feature type="transmembrane region" description="Helical" evidence="7">
    <location>
        <begin position="511"/>
        <end position="528"/>
    </location>
</feature>
<feature type="transmembrane region" description="Helical" evidence="7">
    <location>
        <begin position="385"/>
        <end position="405"/>
    </location>
</feature>
<organism evidence="8 9">
    <name type="scientific">Azomonas macrocytogenes</name>
    <name type="common">Azotobacter macrocytogenes</name>
    <dbReference type="NCBI Taxonomy" id="69962"/>
    <lineage>
        <taxon>Bacteria</taxon>
        <taxon>Pseudomonadati</taxon>
        <taxon>Pseudomonadota</taxon>
        <taxon>Gammaproteobacteria</taxon>
        <taxon>Pseudomonadales</taxon>
        <taxon>Pseudomonadaceae</taxon>
        <taxon>Azomonas</taxon>
    </lineage>
</organism>
<feature type="transmembrane region" description="Helical" evidence="7">
    <location>
        <begin position="102"/>
        <end position="120"/>
    </location>
</feature>
<feature type="transmembrane region" description="Helical" evidence="7">
    <location>
        <begin position="326"/>
        <end position="348"/>
    </location>
</feature>
<dbReference type="SUPFAM" id="SSF103473">
    <property type="entry name" value="MFS general substrate transporter"/>
    <property type="match status" value="1"/>
</dbReference>
<feature type="transmembrane region" description="Helical" evidence="7">
    <location>
        <begin position="73"/>
        <end position="90"/>
    </location>
</feature>
<evidence type="ECO:0000256" key="3">
    <source>
        <dbReference type="ARBA" id="ARBA00022692"/>
    </source>
</evidence>
<keyword evidence="2" id="KW-0813">Transport</keyword>
<feature type="transmembrane region" description="Helical" evidence="7">
    <location>
        <begin position="355"/>
        <end position="373"/>
    </location>
</feature>
<sequence length="542" mass="59023">MPTYLDPLPPWEPHERPSMPGSPSTPLHPPPIRAAYALGSILLGITGGLGNALVTANLPYIQGDLGLTPSQGAWLTASYLMVNVSANLVLVKFRQQFGLVRFAEIGLSCYAVLTLLHVFVNTFSMAVAVRAASGFAGATLTTLATLYMLQAFRKAQAGKAQVLGVGVSQLATPLAWVLSPPLRDMGEWHRLYIFESGLALCSLAFITLLKLPPGIRIKAFEWMDALTIALLAPALALIAAVVAQGRIQWWFTQPWIGYSLVAAIVLLIAVLLIERNRHNPLIQTRWLGTIEMLRFTLGAIMLRFLLSEQTFGAVGLLQYLGMNADQLQALYTVILLCVMAGIGISALIFSPQTQLPQIVVSIVLIGIASFLDSHSSSLTRPHDMYFSQGLLALASGMFFGPLMLIGFMRAVQNGANYLVSFTVLFALTQSLGGLAGPALFGTFETVREKYHSSYLVEQIDPTDPRIAQRLQLQGQVYGSTQGDPVLRQAMGSAQFGQIVTREANVLAFNDVFRLIGLTSTGFLCWSLYHTVRDIRRKRQTAA</sequence>
<evidence type="ECO:0000313" key="9">
    <source>
        <dbReference type="Proteomes" id="UP000549250"/>
    </source>
</evidence>
<gene>
    <name evidence="8" type="ORF">FHR87_001166</name>
</gene>
<keyword evidence="4 7" id="KW-1133">Transmembrane helix</keyword>
<protein>
    <submittedName>
        <fullName evidence="8">MFS family permease</fullName>
    </submittedName>
</protein>
<dbReference type="InterPro" id="IPR036259">
    <property type="entry name" value="MFS_trans_sf"/>
</dbReference>
<dbReference type="EMBL" id="JACHXI010000004">
    <property type="protein sequence ID" value="MBB3102778.1"/>
    <property type="molecule type" value="Genomic_DNA"/>
</dbReference>
<evidence type="ECO:0000256" key="4">
    <source>
        <dbReference type="ARBA" id="ARBA00022989"/>
    </source>
</evidence>
<keyword evidence="9" id="KW-1185">Reference proteome</keyword>
<evidence type="ECO:0000256" key="6">
    <source>
        <dbReference type="SAM" id="MobiDB-lite"/>
    </source>
</evidence>
<feature type="transmembrane region" description="Helical" evidence="7">
    <location>
        <begin position="223"/>
        <end position="243"/>
    </location>
</feature>
<name>A0A839T0Y3_AZOMA</name>
<reference evidence="8 9" key="1">
    <citation type="submission" date="2020-08" db="EMBL/GenBank/DDBJ databases">
        <title>Genomic Encyclopedia of Type Strains, Phase III (KMG-III): the genomes of soil and plant-associated and newly described type strains.</title>
        <authorList>
            <person name="Whitman W."/>
        </authorList>
    </citation>
    <scope>NUCLEOTIDE SEQUENCE [LARGE SCALE GENOMIC DNA]</scope>
    <source>
        <strain evidence="8 9">CECT 4462</strain>
    </source>
</reference>
<dbReference type="PANTHER" id="PTHR23501:SF191">
    <property type="entry name" value="VACUOLAR BASIC AMINO ACID TRANSPORTER 4"/>
    <property type="match status" value="1"/>
</dbReference>
<evidence type="ECO:0000256" key="7">
    <source>
        <dbReference type="SAM" id="Phobius"/>
    </source>
</evidence>
<feature type="transmembrane region" description="Helical" evidence="7">
    <location>
        <begin position="161"/>
        <end position="179"/>
    </location>
</feature>
<proteinExistence type="predicted"/>
<evidence type="ECO:0000313" key="8">
    <source>
        <dbReference type="EMBL" id="MBB3102778.1"/>
    </source>
</evidence>
<dbReference type="AlphaFoldDB" id="A0A839T0Y3"/>
<evidence type="ECO:0000256" key="5">
    <source>
        <dbReference type="ARBA" id="ARBA00023136"/>
    </source>
</evidence>
<comment type="subcellular location">
    <subcellularLocation>
        <location evidence="1">Endomembrane system</location>
        <topology evidence="1">Multi-pass membrane protein</topology>
    </subcellularLocation>
</comment>
<feature type="transmembrane region" description="Helical" evidence="7">
    <location>
        <begin position="191"/>
        <end position="211"/>
    </location>
</feature>
<dbReference type="Gene3D" id="1.20.1250.20">
    <property type="entry name" value="MFS general substrate transporter like domains"/>
    <property type="match status" value="1"/>
</dbReference>
<keyword evidence="5 7" id="KW-0472">Membrane</keyword>
<feature type="transmembrane region" description="Helical" evidence="7">
    <location>
        <begin position="255"/>
        <end position="274"/>
    </location>
</feature>
<dbReference type="GO" id="GO:0022857">
    <property type="term" value="F:transmembrane transporter activity"/>
    <property type="evidence" value="ECO:0007669"/>
    <property type="project" value="InterPro"/>
</dbReference>
<accession>A0A839T0Y3</accession>
<comment type="caution">
    <text evidence="8">The sequence shown here is derived from an EMBL/GenBank/DDBJ whole genome shotgun (WGS) entry which is preliminary data.</text>
</comment>
<dbReference type="Pfam" id="PF07690">
    <property type="entry name" value="MFS_1"/>
    <property type="match status" value="1"/>
</dbReference>
<dbReference type="InterPro" id="IPR011701">
    <property type="entry name" value="MFS"/>
</dbReference>